<dbReference type="InterPro" id="IPR011990">
    <property type="entry name" value="TPR-like_helical_dom_sf"/>
</dbReference>
<keyword evidence="2" id="KW-0732">Signal</keyword>
<dbReference type="PANTHER" id="PTHR30336:SF4">
    <property type="entry name" value="ENVELOPE BIOGENESIS FACTOR ELYC"/>
    <property type="match status" value="1"/>
</dbReference>
<name>A0A2D1QER4_AERSA</name>
<dbReference type="GO" id="GO:0005886">
    <property type="term" value="C:plasma membrane"/>
    <property type="evidence" value="ECO:0007669"/>
    <property type="project" value="TreeGrafter"/>
</dbReference>
<dbReference type="Gene3D" id="1.25.40.10">
    <property type="entry name" value="Tetratricopeptide repeat domain"/>
    <property type="match status" value="1"/>
</dbReference>
<dbReference type="Gene3D" id="3.40.50.620">
    <property type="entry name" value="HUPs"/>
    <property type="match status" value="1"/>
</dbReference>
<protein>
    <submittedName>
        <fullName evidence="4">TPR/DUF218 domain protein</fullName>
    </submittedName>
</protein>
<evidence type="ECO:0000256" key="2">
    <source>
        <dbReference type="SAM" id="SignalP"/>
    </source>
</evidence>
<dbReference type="InterPro" id="IPR014729">
    <property type="entry name" value="Rossmann-like_a/b/a_fold"/>
</dbReference>
<dbReference type="CDD" id="cd06259">
    <property type="entry name" value="YdcF-like"/>
    <property type="match status" value="1"/>
</dbReference>
<feature type="domain" description="DUF218" evidence="3">
    <location>
        <begin position="196"/>
        <end position="312"/>
    </location>
</feature>
<proteinExistence type="predicted"/>
<evidence type="ECO:0000313" key="5">
    <source>
        <dbReference type="Proteomes" id="UP000222916"/>
    </source>
</evidence>
<gene>
    <name evidence="4" type="ORF">Asalp_15500</name>
</gene>
<dbReference type="AlphaFoldDB" id="A0A2D1QER4"/>
<dbReference type="InterPro" id="IPR051599">
    <property type="entry name" value="Cell_Envelope_Assoc"/>
</dbReference>
<dbReference type="InterPro" id="IPR019734">
    <property type="entry name" value="TPR_rpt"/>
</dbReference>
<dbReference type="InterPro" id="IPR003848">
    <property type="entry name" value="DUF218"/>
</dbReference>
<evidence type="ECO:0000256" key="1">
    <source>
        <dbReference type="PROSITE-ProRule" id="PRU00339"/>
    </source>
</evidence>
<feature type="repeat" description="TPR" evidence="1">
    <location>
        <begin position="97"/>
        <end position="130"/>
    </location>
</feature>
<dbReference type="GO" id="GO:0043164">
    <property type="term" value="P:Gram-negative-bacterium-type cell wall biogenesis"/>
    <property type="evidence" value="ECO:0007669"/>
    <property type="project" value="TreeGrafter"/>
</dbReference>
<dbReference type="PANTHER" id="PTHR30336">
    <property type="entry name" value="INNER MEMBRANE PROTEIN, PROBABLE PERMEASE"/>
    <property type="match status" value="1"/>
</dbReference>
<organism evidence="4 5">
    <name type="scientific">Aeromonas salmonicida subsp. pectinolytica 34mel</name>
    <dbReference type="NCBI Taxonomy" id="1324960"/>
    <lineage>
        <taxon>Bacteria</taxon>
        <taxon>Pseudomonadati</taxon>
        <taxon>Pseudomonadota</taxon>
        <taxon>Gammaproteobacteria</taxon>
        <taxon>Aeromonadales</taxon>
        <taxon>Aeromonadaceae</taxon>
        <taxon>Aeromonas</taxon>
    </lineage>
</organism>
<evidence type="ECO:0000313" key="4">
    <source>
        <dbReference type="EMBL" id="ATP08756.1"/>
    </source>
</evidence>
<evidence type="ECO:0000259" key="3">
    <source>
        <dbReference type="Pfam" id="PF02698"/>
    </source>
</evidence>
<sequence length="368" mass="40982">MMKKNAVALTLASLLMLPAFIPSNAWATSVRSLQKEQNYEQYISKRQVVDQLLADAWQVFKSPARISTAGFTAKMPSNMEQVTELLLQAYQLEPYRTDLLISAANAQIYNGNVDKAITLFEQGLSTAPDDLDLNTYLATWQRFKGNQGKADDYFKRVSELNSGRAADLKRIFDTIDRVNATPLKERQGREKKKGRQAIVTLGYALNPDGSMHEILLGRLETTRSLAQANPSALIILTGGVPQNRQTEGKLMADWLVKKGVDRSRIIEENYATSTVENALYSGYALARHQIQYATLVSSASHVRRGQTLLEIACWQSGPAGIQIDSVSYPDKPLSALAKVSDSELLGIYRDALRTYGLWSYRSAPLLER</sequence>
<dbReference type="Pfam" id="PF02698">
    <property type="entry name" value="DUF218"/>
    <property type="match status" value="1"/>
</dbReference>
<keyword evidence="1" id="KW-0802">TPR repeat</keyword>
<dbReference type="SUPFAM" id="SSF48452">
    <property type="entry name" value="TPR-like"/>
    <property type="match status" value="1"/>
</dbReference>
<dbReference type="PROSITE" id="PS50005">
    <property type="entry name" value="TPR"/>
    <property type="match status" value="1"/>
</dbReference>
<dbReference type="Proteomes" id="UP000222916">
    <property type="component" value="Chromosome"/>
</dbReference>
<dbReference type="GO" id="GO:0000270">
    <property type="term" value="P:peptidoglycan metabolic process"/>
    <property type="evidence" value="ECO:0007669"/>
    <property type="project" value="TreeGrafter"/>
</dbReference>
<feature type="chain" id="PRO_5014399660" evidence="2">
    <location>
        <begin position="28"/>
        <end position="368"/>
    </location>
</feature>
<dbReference type="EMBL" id="CP022426">
    <property type="protein sequence ID" value="ATP08756.1"/>
    <property type="molecule type" value="Genomic_DNA"/>
</dbReference>
<reference evidence="5" key="1">
    <citation type="journal article" date="2018" name="BMC Genomics">
        <title>The complete and fully assembled genome sequence of Aeromonas salmonicida subsp. pectinolytica and its comparative analysis with other Aeromonas species: investigation of the mobilome in environmental and pathogenic strains.</title>
        <authorList>
            <person name="Pfeiffer F."/>
            <person name="Zamora-Lagos M.A."/>
            <person name="Blettinger M."/>
            <person name="Yeroslaviz A."/>
            <person name="Dahl A."/>
            <person name="Gruber S."/>
            <person name="Habermann B.H."/>
        </authorList>
    </citation>
    <scope>NUCLEOTIDE SEQUENCE [LARGE SCALE GENOMIC DNA]</scope>
    <source>
        <strain evidence="5">34mel</strain>
    </source>
</reference>
<accession>A0A2D1QER4</accession>
<feature type="signal peptide" evidence="2">
    <location>
        <begin position="1"/>
        <end position="27"/>
    </location>
</feature>